<dbReference type="Proteomes" id="UP000183843">
    <property type="component" value="Unassembled WGS sequence"/>
</dbReference>
<dbReference type="Proteomes" id="UP000183469">
    <property type="component" value="Unassembled WGS sequence"/>
</dbReference>
<evidence type="ECO:0000313" key="4">
    <source>
        <dbReference type="Proteomes" id="UP000183469"/>
    </source>
</evidence>
<evidence type="ECO:0000313" key="3">
    <source>
        <dbReference type="EMBL" id="SFB11413.1"/>
    </source>
</evidence>
<dbReference type="EMBL" id="FOJX01000012">
    <property type="protein sequence ID" value="SFB11413.1"/>
    <property type="molecule type" value="Genomic_DNA"/>
</dbReference>
<protein>
    <recommendedName>
        <fullName evidence="6">DUF3887 domain-containing protein</fullName>
    </recommendedName>
</protein>
<accession>A0A1H3ZFT4</accession>
<proteinExistence type="predicted"/>
<feature type="chain" id="PRO_5010471728" description="DUF3887 domain-containing protein" evidence="1">
    <location>
        <begin position="34"/>
        <end position="155"/>
    </location>
</feature>
<name>A0A1H3ZFT4_SELRU</name>
<evidence type="ECO:0008006" key="6">
    <source>
        <dbReference type="Google" id="ProtNLM"/>
    </source>
</evidence>
<dbReference type="EMBL" id="FNQG01000011">
    <property type="protein sequence ID" value="SEA22241.1"/>
    <property type="molecule type" value="Genomic_DNA"/>
</dbReference>
<feature type="signal peptide" evidence="1">
    <location>
        <begin position="1"/>
        <end position="33"/>
    </location>
</feature>
<evidence type="ECO:0000256" key="1">
    <source>
        <dbReference type="SAM" id="SignalP"/>
    </source>
</evidence>
<sequence>MCPCENYEVIAVKKKIVALALGAMMSMSVAAMAATPEAESMSAQQGKAVAWVDTMLVKNNPAASLKLMGAEAQKEIDVKKITDISNDMAKNLGKYKSSRFVGWTRFDQGDQLMYLMSFEKEPVVRCVFLFDKNGNLQNFALSPLKKTEEKDNQKK</sequence>
<evidence type="ECO:0000313" key="5">
    <source>
        <dbReference type="Proteomes" id="UP000183843"/>
    </source>
</evidence>
<evidence type="ECO:0000313" key="2">
    <source>
        <dbReference type="EMBL" id="SEA22241.1"/>
    </source>
</evidence>
<organism evidence="2 4">
    <name type="scientific">Selenomonas ruminantium</name>
    <dbReference type="NCBI Taxonomy" id="971"/>
    <lineage>
        <taxon>Bacteria</taxon>
        <taxon>Bacillati</taxon>
        <taxon>Bacillota</taxon>
        <taxon>Negativicutes</taxon>
        <taxon>Selenomonadales</taxon>
        <taxon>Selenomonadaceae</taxon>
        <taxon>Selenomonas</taxon>
    </lineage>
</organism>
<dbReference type="AlphaFoldDB" id="A0A1H3ZFT4"/>
<gene>
    <name evidence="3" type="ORF">SAMN05216587_11218</name>
    <name evidence="2" type="ORF">SAMN05660648_02393</name>
</gene>
<reference evidence="4 5" key="1">
    <citation type="submission" date="2016-10" db="EMBL/GenBank/DDBJ databases">
        <authorList>
            <person name="de Groot N.N."/>
        </authorList>
    </citation>
    <scope>NUCLEOTIDE SEQUENCE [LARGE SCALE GENOMIC DNA]</scope>
    <source>
        <strain evidence="2 4">DSM 2872</strain>
        <strain evidence="3 5">L14</strain>
    </source>
</reference>
<keyword evidence="1" id="KW-0732">Signal</keyword>